<dbReference type="PANTHER" id="PTHR23242:SF9">
    <property type="entry name" value="TRANSCRIPTION FACTOR HOXA13"/>
    <property type="match status" value="1"/>
</dbReference>
<reference evidence="5 6" key="1">
    <citation type="submission" date="2012-02" db="EMBL/GenBank/DDBJ databases">
        <title>Complete genome sequence of Actinoplanes missouriensis 431 (= NBRC 102363).</title>
        <authorList>
            <person name="Ohnishi Y."/>
            <person name="Ishikawa J."/>
            <person name="Sekine M."/>
            <person name="Hosoyama A."/>
            <person name="Harada T."/>
            <person name="Narita H."/>
            <person name="Hata T."/>
            <person name="Konno Y."/>
            <person name="Tutikane K."/>
            <person name="Fujita N."/>
            <person name="Horinouchi S."/>
            <person name="Hayakawa M."/>
        </authorList>
    </citation>
    <scope>NUCLEOTIDE SEQUENCE [LARGE SCALE GENOMIC DNA]</scope>
    <source>
        <strain evidence="6">ATCC 14538 / DSM 43046 / CBS 188.64 / JCM 3121 / NBRC 102363 / NCIMB 12654 / NRRL B-3342 / UNCC 431</strain>
    </source>
</reference>
<dbReference type="GO" id="GO:0007165">
    <property type="term" value="P:signal transduction"/>
    <property type="evidence" value="ECO:0007669"/>
    <property type="project" value="UniProtKB-KW"/>
</dbReference>
<keyword evidence="2" id="KW-0175">Coiled coil</keyword>
<dbReference type="EMBL" id="AP012319">
    <property type="protein sequence ID" value="BAL87848.1"/>
    <property type="molecule type" value="Genomic_DNA"/>
</dbReference>
<accession>I0H4B1</accession>
<sequence length="1472" mass="152376">MSSIDSGCRSCAGPGEERDVGLSFRGGLAVVTAATMLVASAVAPQPATATPVRAPGRAPASVAAAGDLRAQVMTAWRSGGPEVQAAAERALLGTDADLAAFVDTEWEPRQATDERLAITRMISGGGPSVRQAGQQALASTDPDAIGDFVEVGWEQAEAVDQRIRVSQVMDAGGAQVKAAGQAALTAGTPQALNTFIESGWQRPYEVDQRVRIAQILTAGGPEVRRLAQRALQAGTIDAYARFTEVEWAIGAARDQETKAITDLAGAAAAAAEEATAQTVVAQEQALRAQAAAEASKKAAEFAKAAAQRAQSDAIEAAAAARQAADAAENAAKAAREAITAANAAIRAAQVAANAAARAASAATMTQRAASRAQQAAANAATDATKAGAARDAAVAARNAAQTAKKAADAAGKAGDVARQAQSAARSAGSAGAQAILAVQAADEAAALAQRTGVNTAQAVAAANRARANANRANRAAAASATFAGQAADAAHRSRDAALSAVAAATAAAAAADEAADHAGEAAQAAARSTAAANAATTAANQAVTAAQEAHQIYDQARAAEAERLAVALAEGRAAAAEATASLDRYKQKAAADTQEAAKRGAEVDALIATANNPATPRAEAVPAARKVALALTRAQGTWTSTAAYDAFAGSDDVVLAFVRDGIARSAAQDDRVMVASLAAEGSEAFAAAAETALAGTDAQVAAFLRDQTYPQRAQEDRTAVTRVLTAAQDAGNTVLAERAQQVLADGTAPVSRRFLTVEQFDLAAVGDRVRTTRLLEDDASGPEVRTAAQIALENTPAALRHFLDQGQYEARQADQEAAAHEAQILALLTQADTAATTATQQAQEAQAVAATARGSAAEAARYASQAQASAQAAATYAAQATASADRAQQSADKAAASAKTAAQAAATANAAANRAARSAAWAQDSYRRAGYWAEQAYESAVAARKSAIAAGKSAQEAIDAYNTAYDAAVRLAEDERRAENARQALICQAENIPGSEAYKNCKYHVTTSDSAKLGQAMVNAEMCHLLAAPGSVYHQNCMYDTFNPNFGLNRQMDFAQLYSQAMLSFAVGTAAALAVFLTAVACSELCGTVLAIMGGAEALMGVGGFVDLWLTSQLVNVAAGVTASTRALIEMKALSGLRIPAIFQRVTVSNQAGKALLGRYTLGLRRCLTGNSFTPDTPVLLAGGGTRPIGQIREGDRVLATDPLTGVSGPQTVTRTISGTGDKDLVEIAVDGGTVTATANHPFWVAGPDRWVTAGNLQTGQWLRTSAGTWVQITALDRDRAAATVHNLRVTGPHTFYVAAGGVPLLVHNESDCDVALGYRQSGLADWANQLGYRHYIKPEYNPGNKNAKDWVGPVMNDIATPTVRLHVRMDGFAAVTGDNTAMNRFLWMAFMGAKLRHEARGTEREMSWIAQAVWKKERSWDSIRFYQDNKQIYLGPEPDWVNLIADKVEVHGVTITRRDWLRFLDPLDPPL</sequence>
<dbReference type="InterPro" id="IPR005506">
    <property type="entry name" value="DUF312_ALF"/>
</dbReference>
<dbReference type="SUPFAM" id="SSF51294">
    <property type="entry name" value="Hedgehog/intein (Hint) domain"/>
    <property type="match status" value="1"/>
</dbReference>
<gene>
    <name evidence="5" type="ordered locus">AMIS_26280</name>
</gene>
<dbReference type="PROSITE" id="PS50817">
    <property type="entry name" value="INTEIN_N_TER"/>
    <property type="match status" value="1"/>
</dbReference>
<feature type="transmembrane region" description="Helical" evidence="3">
    <location>
        <begin position="1061"/>
        <end position="1082"/>
    </location>
</feature>
<evidence type="ECO:0000256" key="1">
    <source>
        <dbReference type="PROSITE-ProRule" id="PRU00284"/>
    </source>
</evidence>
<dbReference type="GO" id="GO:0016539">
    <property type="term" value="P:intein-mediated protein splicing"/>
    <property type="evidence" value="ECO:0007669"/>
    <property type="project" value="InterPro"/>
</dbReference>
<dbReference type="Pfam" id="PF07591">
    <property type="entry name" value="PT-HINT"/>
    <property type="match status" value="1"/>
</dbReference>
<dbReference type="GO" id="GO:0016020">
    <property type="term" value="C:membrane"/>
    <property type="evidence" value="ECO:0007669"/>
    <property type="project" value="InterPro"/>
</dbReference>
<organism evidence="5 6">
    <name type="scientific">Actinoplanes missouriensis (strain ATCC 14538 / DSM 43046 / CBS 188.64 / JCM 3121 / NBRC 102363 / NCIMB 12654 / NRRL B-3342 / UNCC 431)</name>
    <dbReference type="NCBI Taxonomy" id="512565"/>
    <lineage>
        <taxon>Bacteria</taxon>
        <taxon>Bacillati</taxon>
        <taxon>Actinomycetota</taxon>
        <taxon>Actinomycetes</taxon>
        <taxon>Micromonosporales</taxon>
        <taxon>Micromonosporaceae</taxon>
        <taxon>Actinoplanes</taxon>
    </lineage>
</organism>
<dbReference type="PANTHER" id="PTHR23242">
    <property type="entry name" value="TRANSCRIPTION FACTOR HOXA13"/>
    <property type="match status" value="1"/>
</dbReference>
<name>I0H4B1_ACTM4</name>
<dbReference type="STRING" id="512565.AMIS_26280"/>
<evidence type="ECO:0000313" key="6">
    <source>
        <dbReference type="Proteomes" id="UP000007882"/>
    </source>
</evidence>
<dbReference type="HOGENOM" id="CLU_004807_0_0_11"/>
<keyword evidence="6" id="KW-1185">Reference proteome</keyword>
<evidence type="ECO:0000256" key="2">
    <source>
        <dbReference type="SAM" id="Coils"/>
    </source>
</evidence>
<proteinExistence type="predicted"/>
<protein>
    <recommendedName>
        <fullName evidence="4">Methyl-accepting transducer domain-containing protein</fullName>
    </recommendedName>
</protein>
<dbReference type="CDD" id="cd00081">
    <property type="entry name" value="Hint"/>
    <property type="match status" value="1"/>
</dbReference>
<dbReference type="InterPro" id="IPR003587">
    <property type="entry name" value="Hint_dom_N"/>
</dbReference>
<dbReference type="PROSITE" id="PS50111">
    <property type="entry name" value="CHEMOTAXIS_TRANSDUC_2"/>
    <property type="match status" value="1"/>
</dbReference>
<evidence type="ECO:0000313" key="5">
    <source>
        <dbReference type="EMBL" id="BAL87848.1"/>
    </source>
</evidence>
<feature type="transmembrane region" description="Helical" evidence="3">
    <location>
        <begin position="1089"/>
        <end position="1110"/>
    </location>
</feature>
<dbReference type="Gene3D" id="2.170.16.10">
    <property type="entry name" value="Hedgehog/Intein (Hint) domain"/>
    <property type="match status" value="1"/>
</dbReference>
<dbReference type="KEGG" id="ams:AMIS_26280"/>
<feature type="domain" description="Methyl-accepting transducer" evidence="4">
    <location>
        <begin position="252"/>
        <end position="494"/>
    </location>
</feature>
<feature type="coiled-coil region" evidence="2">
    <location>
        <begin position="316"/>
        <end position="344"/>
    </location>
</feature>
<dbReference type="SMART" id="SM00306">
    <property type="entry name" value="HintN"/>
    <property type="match status" value="1"/>
</dbReference>
<keyword evidence="3" id="KW-0472">Membrane</keyword>
<dbReference type="InterPro" id="IPR036844">
    <property type="entry name" value="Hint_dom_sf"/>
</dbReference>
<keyword evidence="3" id="KW-0812">Transmembrane</keyword>
<dbReference type="eggNOG" id="COG3209">
    <property type="taxonomic scope" value="Bacteria"/>
</dbReference>
<dbReference type="PATRIC" id="fig|512565.3.peg.2629"/>
<dbReference type="InterPro" id="IPR004089">
    <property type="entry name" value="MCPsignal_dom"/>
</dbReference>
<dbReference type="InterPro" id="IPR006141">
    <property type="entry name" value="Intein_N"/>
</dbReference>
<keyword evidence="1" id="KW-0807">Transducer</keyword>
<evidence type="ECO:0000256" key="3">
    <source>
        <dbReference type="SAM" id="Phobius"/>
    </source>
</evidence>
<dbReference type="Pfam" id="PF03752">
    <property type="entry name" value="ALF"/>
    <property type="match status" value="6"/>
</dbReference>
<evidence type="ECO:0000259" key="4">
    <source>
        <dbReference type="PROSITE" id="PS50111"/>
    </source>
</evidence>
<dbReference type="Proteomes" id="UP000007882">
    <property type="component" value="Chromosome"/>
</dbReference>
<keyword evidence="3" id="KW-1133">Transmembrane helix</keyword>